<dbReference type="Proteomes" id="UP000193380">
    <property type="component" value="Unassembled WGS sequence"/>
</dbReference>
<dbReference type="EMBL" id="FR905182">
    <property type="protein sequence ID" value="CDQ76894.1"/>
    <property type="molecule type" value="Genomic_DNA"/>
</dbReference>
<dbReference type="STRING" id="8022.A0A060XHV7"/>
<feature type="region of interest" description="Disordered" evidence="1">
    <location>
        <begin position="1"/>
        <end position="53"/>
    </location>
</feature>
<organism evidence="2 3">
    <name type="scientific">Oncorhynchus mykiss</name>
    <name type="common">Rainbow trout</name>
    <name type="synonym">Salmo gairdneri</name>
    <dbReference type="NCBI Taxonomy" id="8022"/>
    <lineage>
        <taxon>Eukaryota</taxon>
        <taxon>Metazoa</taxon>
        <taxon>Chordata</taxon>
        <taxon>Craniata</taxon>
        <taxon>Vertebrata</taxon>
        <taxon>Euteleostomi</taxon>
        <taxon>Actinopterygii</taxon>
        <taxon>Neopterygii</taxon>
        <taxon>Teleostei</taxon>
        <taxon>Protacanthopterygii</taxon>
        <taxon>Salmoniformes</taxon>
        <taxon>Salmonidae</taxon>
        <taxon>Salmoninae</taxon>
        <taxon>Oncorhynchus</taxon>
    </lineage>
</organism>
<feature type="compositionally biased region" description="Polar residues" evidence="1">
    <location>
        <begin position="22"/>
        <end position="36"/>
    </location>
</feature>
<dbReference type="AlphaFoldDB" id="A0A060XHV7"/>
<proteinExistence type="predicted"/>
<gene>
    <name evidence="2" type="ORF">GSONMT00005461001</name>
</gene>
<evidence type="ECO:0000313" key="2">
    <source>
        <dbReference type="EMBL" id="CDQ76894.1"/>
    </source>
</evidence>
<evidence type="ECO:0000313" key="3">
    <source>
        <dbReference type="Proteomes" id="UP000193380"/>
    </source>
</evidence>
<accession>A0A060XHV7</accession>
<name>A0A060XHV7_ONCMY</name>
<sequence>MVDEKDAELDDKKRKDMEAAANRTSLELDLSQQNMENGHLKEQLEKKMKERES</sequence>
<dbReference type="PaxDb" id="8022-A0A060XHV7"/>
<reference evidence="2" key="1">
    <citation type="journal article" date="2014" name="Nat. Commun.">
        <title>The rainbow trout genome provides novel insights into evolution after whole-genome duplication in vertebrates.</title>
        <authorList>
            <person name="Berthelot C."/>
            <person name="Brunet F."/>
            <person name="Chalopin D."/>
            <person name="Juanchich A."/>
            <person name="Bernard M."/>
            <person name="Noel B."/>
            <person name="Bento P."/>
            <person name="Da Silva C."/>
            <person name="Labadie K."/>
            <person name="Alberti A."/>
            <person name="Aury J.M."/>
            <person name="Louis A."/>
            <person name="Dehais P."/>
            <person name="Bardou P."/>
            <person name="Montfort J."/>
            <person name="Klopp C."/>
            <person name="Cabau C."/>
            <person name="Gaspin C."/>
            <person name="Thorgaard G.H."/>
            <person name="Boussaha M."/>
            <person name="Quillet E."/>
            <person name="Guyomard R."/>
            <person name="Galiana D."/>
            <person name="Bobe J."/>
            <person name="Volff J.N."/>
            <person name="Genet C."/>
            <person name="Wincker P."/>
            <person name="Jaillon O."/>
            <person name="Roest Crollius H."/>
            <person name="Guiguen Y."/>
        </authorList>
    </citation>
    <scope>NUCLEOTIDE SEQUENCE [LARGE SCALE GENOMIC DNA]</scope>
</reference>
<evidence type="ECO:0000256" key="1">
    <source>
        <dbReference type="SAM" id="MobiDB-lite"/>
    </source>
</evidence>
<protein>
    <submittedName>
        <fullName evidence="2">Uncharacterized protein</fullName>
    </submittedName>
</protein>
<reference evidence="2" key="2">
    <citation type="submission" date="2014-03" db="EMBL/GenBank/DDBJ databases">
        <authorList>
            <person name="Genoscope - CEA"/>
        </authorList>
    </citation>
    <scope>NUCLEOTIDE SEQUENCE</scope>
</reference>
<feature type="compositionally biased region" description="Basic and acidic residues" evidence="1">
    <location>
        <begin position="38"/>
        <end position="53"/>
    </location>
</feature>